<keyword evidence="7" id="KW-0406">Ion transport</keyword>
<evidence type="ECO:0000256" key="13">
    <source>
        <dbReference type="SAM" id="SignalP"/>
    </source>
</evidence>
<organism evidence="16 17">
    <name type="scientific">Duganella sacchari</name>
    <dbReference type="NCBI Taxonomy" id="551987"/>
    <lineage>
        <taxon>Bacteria</taxon>
        <taxon>Pseudomonadati</taxon>
        <taxon>Pseudomonadota</taxon>
        <taxon>Betaproteobacteria</taxon>
        <taxon>Burkholderiales</taxon>
        <taxon>Oxalobacteraceae</taxon>
        <taxon>Telluria group</taxon>
        <taxon>Duganella</taxon>
    </lineage>
</organism>
<keyword evidence="17" id="KW-1185">Reference proteome</keyword>
<dbReference type="Proteomes" id="UP000184339">
    <property type="component" value="Unassembled WGS sequence"/>
</dbReference>
<dbReference type="InterPro" id="IPR012910">
    <property type="entry name" value="Plug_dom"/>
</dbReference>
<dbReference type="PANTHER" id="PTHR32552:SF81">
    <property type="entry name" value="TONB-DEPENDENT OUTER MEMBRANE RECEPTOR"/>
    <property type="match status" value="1"/>
</dbReference>
<comment type="similarity">
    <text evidence="11 12">Belongs to the TonB-dependent receptor family.</text>
</comment>
<proteinExistence type="inferred from homology"/>
<dbReference type="Pfam" id="PF00593">
    <property type="entry name" value="TonB_dep_Rec_b-barrel"/>
    <property type="match status" value="1"/>
</dbReference>
<dbReference type="STRING" id="551987.SAMN05192549_10739"/>
<dbReference type="EMBL" id="FRCX01000007">
    <property type="protein sequence ID" value="SHN30147.1"/>
    <property type="molecule type" value="Genomic_DNA"/>
</dbReference>
<keyword evidence="9 11" id="KW-0472">Membrane</keyword>
<dbReference type="Pfam" id="PF07715">
    <property type="entry name" value="Plug"/>
    <property type="match status" value="1"/>
</dbReference>
<evidence type="ECO:0000313" key="17">
    <source>
        <dbReference type="Proteomes" id="UP000184339"/>
    </source>
</evidence>
<dbReference type="Gene3D" id="2.40.170.20">
    <property type="entry name" value="TonB-dependent receptor, beta-barrel domain"/>
    <property type="match status" value="1"/>
</dbReference>
<evidence type="ECO:0000259" key="14">
    <source>
        <dbReference type="Pfam" id="PF00593"/>
    </source>
</evidence>
<dbReference type="AlphaFoldDB" id="A0A1M7QGN3"/>
<feature type="domain" description="TonB-dependent receptor-like beta-barrel" evidence="14">
    <location>
        <begin position="269"/>
        <end position="770"/>
    </location>
</feature>
<evidence type="ECO:0000259" key="15">
    <source>
        <dbReference type="Pfam" id="PF07715"/>
    </source>
</evidence>
<evidence type="ECO:0000256" key="10">
    <source>
        <dbReference type="ARBA" id="ARBA00023237"/>
    </source>
</evidence>
<keyword evidence="13" id="KW-0732">Signal</keyword>
<evidence type="ECO:0000256" key="8">
    <source>
        <dbReference type="ARBA" id="ARBA00023077"/>
    </source>
</evidence>
<keyword evidence="2 11" id="KW-0813">Transport</keyword>
<evidence type="ECO:0000256" key="11">
    <source>
        <dbReference type="PROSITE-ProRule" id="PRU01360"/>
    </source>
</evidence>
<protein>
    <submittedName>
        <fullName evidence="16">Iron complex outermembrane recepter protein</fullName>
    </submittedName>
</protein>
<keyword evidence="6" id="KW-0408">Iron</keyword>
<sequence>MKVSLIQQRLPLRLCASAVSVALASMATTTSFAQETEQVVVVTAQSRSQQIQNVPIAVQTMSGAALKDIGVANLGDVDAFVPGLSIDTSQSVRPSVYLRGVGTQDFGIGTDSPVGIYTDGVYTGKNGGSLLNFNDVKRIEVLKGPQGTLFGRNAAAGAISIVTNDPVNRVEANGLVRVGSHGTRHAEALYNTPLTDSLSLRISAVTQQDDGWARNAYNGKRMGDDGDRGVRAAVRWQGDDSAATLSWEHEVMRASGPPVFSLTNNKINYGGPATWTNPLNTQLNNDAEPDMQGRTFDGVTLRIETPLSFATLTSTTAYRHYNAQNWQDNDAGANAATALSTGIVESNATWQQEFKLSGETGKINWVSGVSAYRERAASVQSVSATTTSLDTIINHSAGLSPYATLTALAQGLGKATGNAALQGVNLLGQSWSEYMHDKGEYRAYAVYGDAIWHVSDSSNLTLGGRYTHDQKSFSWYNPARTASGLDTTLAALNQANFFPSLVAARLLTATQAATLKAVTTSNIQFTNPGSAKAAFSADKSWNNFSPRVVLDHHLTPDHMAYVSWSKGYQSGGFDAVGVNGQYDKELVTNLEAGLKGSVNSLGLSYGASVFRYKYTNLQSLTLVPASATSGIPVYQIVNSDQKATGVDLEGQWKLNRIWRLNGSLEYLDQTYDHYVAPTGVSLDGQPAGAPYLSASAGVAAKWPVADGKADVNLMYGYQGKKRCNADTSATGNCLPDSVVGAGKARERVDARVGWTAASGRWGVGLVVSNLTNKQYVSVSTLGSAVGSPYVYVSKPRVIALELRAQL</sequence>
<keyword evidence="5 11" id="KW-0812">Transmembrane</keyword>
<dbReference type="SUPFAM" id="SSF56935">
    <property type="entry name" value="Porins"/>
    <property type="match status" value="1"/>
</dbReference>
<dbReference type="InterPro" id="IPR039426">
    <property type="entry name" value="TonB-dep_rcpt-like"/>
</dbReference>
<feature type="signal peptide" evidence="13">
    <location>
        <begin position="1"/>
        <end position="33"/>
    </location>
</feature>
<name>A0A1M7QGN3_9BURK</name>
<gene>
    <name evidence="16" type="ORF">SAMN05192549_10739</name>
</gene>
<evidence type="ECO:0000256" key="6">
    <source>
        <dbReference type="ARBA" id="ARBA00023004"/>
    </source>
</evidence>
<evidence type="ECO:0000256" key="2">
    <source>
        <dbReference type="ARBA" id="ARBA00022448"/>
    </source>
</evidence>
<dbReference type="PROSITE" id="PS52016">
    <property type="entry name" value="TONB_DEPENDENT_REC_3"/>
    <property type="match status" value="1"/>
</dbReference>
<evidence type="ECO:0000256" key="1">
    <source>
        <dbReference type="ARBA" id="ARBA00004571"/>
    </source>
</evidence>
<evidence type="ECO:0000256" key="7">
    <source>
        <dbReference type="ARBA" id="ARBA00023065"/>
    </source>
</evidence>
<dbReference type="InterPro" id="IPR000531">
    <property type="entry name" value="Beta-barrel_TonB"/>
</dbReference>
<dbReference type="PANTHER" id="PTHR32552">
    <property type="entry name" value="FERRICHROME IRON RECEPTOR-RELATED"/>
    <property type="match status" value="1"/>
</dbReference>
<dbReference type="GO" id="GO:0006826">
    <property type="term" value="P:iron ion transport"/>
    <property type="evidence" value="ECO:0007669"/>
    <property type="project" value="UniProtKB-KW"/>
</dbReference>
<feature type="domain" description="TonB-dependent receptor plug" evidence="15">
    <location>
        <begin position="51"/>
        <end position="158"/>
    </location>
</feature>
<dbReference type="GO" id="GO:0009279">
    <property type="term" value="C:cell outer membrane"/>
    <property type="evidence" value="ECO:0007669"/>
    <property type="project" value="UniProtKB-SubCell"/>
</dbReference>
<keyword evidence="4" id="KW-0410">Iron transport</keyword>
<reference evidence="17" key="1">
    <citation type="submission" date="2016-11" db="EMBL/GenBank/DDBJ databases">
        <authorList>
            <person name="Varghese N."/>
            <person name="Submissions S."/>
        </authorList>
    </citation>
    <scope>NUCLEOTIDE SEQUENCE [LARGE SCALE GENOMIC DNA]</scope>
    <source>
        <strain evidence="17">Sac-22</strain>
    </source>
</reference>
<dbReference type="OrthoDB" id="8538693at2"/>
<feature type="chain" id="PRO_5012590805" evidence="13">
    <location>
        <begin position="34"/>
        <end position="806"/>
    </location>
</feature>
<evidence type="ECO:0000256" key="4">
    <source>
        <dbReference type="ARBA" id="ARBA00022496"/>
    </source>
</evidence>
<evidence type="ECO:0000256" key="12">
    <source>
        <dbReference type="RuleBase" id="RU003357"/>
    </source>
</evidence>
<dbReference type="InterPro" id="IPR036942">
    <property type="entry name" value="Beta-barrel_TonB_sf"/>
</dbReference>
<evidence type="ECO:0000256" key="5">
    <source>
        <dbReference type="ARBA" id="ARBA00022692"/>
    </source>
</evidence>
<comment type="subcellular location">
    <subcellularLocation>
        <location evidence="1 11">Cell outer membrane</location>
        <topology evidence="1 11">Multi-pass membrane protein</topology>
    </subcellularLocation>
</comment>
<keyword evidence="10 11" id="KW-0998">Cell outer membrane</keyword>
<keyword evidence="3 11" id="KW-1134">Transmembrane beta strand</keyword>
<accession>A0A1M7QGN3</accession>
<evidence type="ECO:0000256" key="3">
    <source>
        <dbReference type="ARBA" id="ARBA00022452"/>
    </source>
</evidence>
<evidence type="ECO:0000313" key="16">
    <source>
        <dbReference type="EMBL" id="SHN30147.1"/>
    </source>
</evidence>
<evidence type="ECO:0000256" key="9">
    <source>
        <dbReference type="ARBA" id="ARBA00023136"/>
    </source>
</evidence>
<keyword evidence="8 12" id="KW-0798">TonB box</keyword>